<evidence type="ECO:0000256" key="1">
    <source>
        <dbReference type="SAM" id="MobiDB-lite"/>
    </source>
</evidence>
<dbReference type="Pfam" id="PF14129">
    <property type="entry name" value="DUF4296"/>
    <property type="match status" value="1"/>
</dbReference>
<evidence type="ECO:0000313" key="3">
    <source>
        <dbReference type="EMBL" id="GGE20894.1"/>
    </source>
</evidence>
<comment type="caution">
    <text evidence="3">The sequence shown here is derived from an EMBL/GenBank/DDBJ whole genome shotgun (WGS) entry which is preliminary data.</text>
</comment>
<gene>
    <name evidence="3" type="ORF">GCM10010831_22450</name>
</gene>
<reference evidence="3 4" key="1">
    <citation type="journal article" date="2014" name="Int. J. Syst. Evol. Microbiol.">
        <title>Complete genome sequence of Corynebacterium casei LMG S-19264T (=DSM 44701T), isolated from a smear-ripened cheese.</title>
        <authorList>
            <consortium name="US DOE Joint Genome Institute (JGI-PGF)"/>
            <person name="Walter F."/>
            <person name="Albersmeier A."/>
            <person name="Kalinowski J."/>
            <person name="Ruckert C."/>
        </authorList>
    </citation>
    <scope>NUCLEOTIDE SEQUENCE [LARGE SCALE GENOMIC DNA]</scope>
    <source>
        <strain evidence="3 4">CGMCC 1.12925</strain>
    </source>
</reference>
<dbReference type="EMBL" id="BMGL01000013">
    <property type="protein sequence ID" value="GGE20894.1"/>
    <property type="molecule type" value="Genomic_DNA"/>
</dbReference>
<dbReference type="PROSITE" id="PS51257">
    <property type="entry name" value="PROKAR_LIPOPROTEIN"/>
    <property type="match status" value="1"/>
</dbReference>
<dbReference type="AlphaFoldDB" id="A0A917EB66"/>
<evidence type="ECO:0000313" key="4">
    <source>
        <dbReference type="Proteomes" id="UP000599688"/>
    </source>
</evidence>
<protein>
    <recommendedName>
        <fullName evidence="2">DUF4296 domain-containing protein</fullName>
    </recommendedName>
</protein>
<organism evidence="3 4">
    <name type="scientific">Psychroflexus salis</name>
    <dbReference type="NCBI Taxonomy" id="1526574"/>
    <lineage>
        <taxon>Bacteria</taxon>
        <taxon>Pseudomonadati</taxon>
        <taxon>Bacteroidota</taxon>
        <taxon>Flavobacteriia</taxon>
        <taxon>Flavobacteriales</taxon>
        <taxon>Flavobacteriaceae</taxon>
        <taxon>Psychroflexus</taxon>
    </lineage>
</organism>
<dbReference type="RefSeq" id="WP_188406959.1">
    <property type="nucleotide sequence ID" value="NZ_BMGL01000013.1"/>
</dbReference>
<feature type="region of interest" description="Disordered" evidence="1">
    <location>
        <begin position="110"/>
        <end position="137"/>
    </location>
</feature>
<evidence type="ECO:0000259" key="2">
    <source>
        <dbReference type="Pfam" id="PF14129"/>
    </source>
</evidence>
<proteinExistence type="predicted"/>
<dbReference type="Proteomes" id="UP000599688">
    <property type="component" value="Unassembled WGS sequence"/>
</dbReference>
<keyword evidence="4" id="KW-1185">Reference proteome</keyword>
<sequence length="137" mass="16185">MRSYIFVVVFVLIFTSCQDLKTPKKPNPLLSPAKMEAILTDLVVLDAMISVNNFRIDNLQISLPDFIYEKHDIDSANLAKNIEYYNSLYEQNTEIYENVKTNIEKIKQRVEEKRRKIDSTERIKKELNREKDSLNRK</sequence>
<name>A0A917EB66_9FLAO</name>
<accession>A0A917EB66</accession>
<dbReference type="InterPro" id="IPR025381">
    <property type="entry name" value="DUF4296"/>
</dbReference>
<feature type="domain" description="DUF4296" evidence="2">
    <location>
        <begin position="26"/>
        <end position="107"/>
    </location>
</feature>